<feature type="region of interest" description="Disordered" evidence="4">
    <location>
        <begin position="317"/>
        <end position="353"/>
    </location>
</feature>
<evidence type="ECO:0000259" key="5">
    <source>
        <dbReference type="Pfam" id="PF00135"/>
    </source>
</evidence>
<gene>
    <name evidence="6" type="ORF">H9907_08455</name>
</gene>
<evidence type="ECO:0000313" key="7">
    <source>
        <dbReference type="Proteomes" id="UP000823907"/>
    </source>
</evidence>
<dbReference type="Proteomes" id="UP000823907">
    <property type="component" value="Unassembled WGS sequence"/>
</dbReference>
<evidence type="ECO:0000256" key="4">
    <source>
        <dbReference type="SAM" id="MobiDB-lite"/>
    </source>
</evidence>
<dbReference type="SUPFAM" id="SSF53474">
    <property type="entry name" value="alpha/beta-Hydrolases"/>
    <property type="match status" value="1"/>
</dbReference>
<protein>
    <recommendedName>
        <fullName evidence="3">Carboxylic ester hydrolase</fullName>
        <ecNumber evidence="3">3.1.1.-</ecNumber>
    </recommendedName>
</protein>
<reference evidence="6" key="1">
    <citation type="journal article" date="2021" name="PeerJ">
        <title>Extensive microbial diversity within the chicken gut microbiome revealed by metagenomics and culture.</title>
        <authorList>
            <person name="Gilroy R."/>
            <person name="Ravi A."/>
            <person name="Getino M."/>
            <person name="Pursley I."/>
            <person name="Horton D.L."/>
            <person name="Alikhan N.F."/>
            <person name="Baker D."/>
            <person name="Gharbi K."/>
            <person name="Hall N."/>
            <person name="Watson M."/>
            <person name="Adriaenssens E.M."/>
            <person name="Foster-Nyarko E."/>
            <person name="Jarju S."/>
            <person name="Secka A."/>
            <person name="Antonio M."/>
            <person name="Oren A."/>
            <person name="Chaudhuri R.R."/>
            <person name="La Ragione R."/>
            <person name="Hildebrand F."/>
            <person name="Pallen M.J."/>
        </authorList>
    </citation>
    <scope>NUCLEOTIDE SEQUENCE</scope>
    <source>
        <strain evidence="6">5925</strain>
    </source>
</reference>
<dbReference type="Gene3D" id="3.40.50.1820">
    <property type="entry name" value="alpha/beta hydrolase"/>
    <property type="match status" value="1"/>
</dbReference>
<sequence length="623" mass="67012">MAESVAGGAKREPANTVGAGKMGGAEKKESTGQASVSQRPAPGDFWTVQTTTGRVKGHAETGAAAFRGIPYAQPPIGPRRFRRAEPIDPWEGTFEARADGEYCFQFRNKATGWIGSEDCLWLSVVVPRGTARGSDAATGAEPAKDAGNATAPINKEHAIDATARRPIAVHLHGGSNVHGSAADPQRSGEHFAQATDSIYVGVNYRLGMFGQLFFGEDFDDERLDTNAGLSDIIEALKWIQANARAFGGDPERITIFGESSGGAMVTALMTSPALEGVIAGAIAQSPAGAMVHTPENAKYWREQAVAELARIRGLVEKDEAKTKQQGKGADQAETKSTDASAEPSPETGGLSIDGLFDATATELGKITEALVAHNLRYAPGVSGPFAPIVDGDLLPKHPLAKGAQRDLPLLVGYNRDEYRLMRWEPLRTKHQWSRTVALAEHVSTDVEELLQHYKGVQRRSAVGEFTGHAIFVAPAYLLAEQHPTGKVWFYRLDMTTPSLELSGMGATHALDLPLLFRRVDTSRGKLALALGGAKQMNRTSGAMLGRWRKFLHDLDPGFERYRGDAGATGAAAQSAEANTAEEAAPARHIQVFDGKRFDSGEENQLLEPSPRWKAWEKLHIPQG</sequence>
<proteinExistence type="inferred from homology"/>
<dbReference type="EMBL" id="DWUR01000141">
    <property type="protein sequence ID" value="HJD50097.1"/>
    <property type="molecule type" value="Genomic_DNA"/>
</dbReference>
<dbReference type="PROSITE" id="PS00122">
    <property type="entry name" value="CARBOXYLESTERASE_B_1"/>
    <property type="match status" value="1"/>
</dbReference>
<feature type="region of interest" description="Disordered" evidence="4">
    <location>
        <begin position="132"/>
        <end position="152"/>
    </location>
</feature>
<feature type="domain" description="Carboxylesterase type B" evidence="5">
    <location>
        <begin position="47"/>
        <end position="519"/>
    </location>
</feature>
<feature type="region of interest" description="Disordered" evidence="4">
    <location>
        <begin position="1"/>
        <end position="47"/>
    </location>
</feature>
<evidence type="ECO:0000256" key="2">
    <source>
        <dbReference type="ARBA" id="ARBA00022801"/>
    </source>
</evidence>
<dbReference type="InterPro" id="IPR029058">
    <property type="entry name" value="AB_hydrolase_fold"/>
</dbReference>
<name>A0A9D2UCY8_9CORY</name>
<dbReference type="AlphaFoldDB" id="A0A9D2UCY8"/>
<comment type="similarity">
    <text evidence="1 3">Belongs to the type-B carboxylesterase/lipase family.</text>
</comment>
<keyword evidence="2 3" id="KW-0378">Hydrolase</keyword>
<evidence type="ECO:0000256" key="1">
    <source>
        <dbReference type="ARBA" id="ARBA00005964"/>
    </source>
</evidence>
<accession>A0A9D2UCY8</accession>
<evidence type="ECO:0000313" key="6">
    <source>
        <dbReference type="EMBL" id="HJD50097.1"/>
    </source>
</evidence>
<evidence type="ECO:0000256" key="3">
    <source>
        <dbReference type="RuleBase" id="RU361235"/>
    </source>
</evidence>
<dbReference type="EC" id="3.1.1.-" evidence="3"/>
<dbReference type="GO" id="GO:0016787">
    <property type="term" value="F:hydrolase activity"/>
    <property type="evidence" value="ECO:0007669"/>
    <property type="project" value="UniProtKB-KW"/>
</dbReference>
<reference evidence="6" key="2">
    <citation type="submission" date="2021-04" db="EMBL/GenBank/DDBJ databases">
        <authorList>
            <person name="Gilroy R."/>
        </authorList>
    </citation>
    <scope>NUCLEOTIDE SEQUENCE</scope>
    <source>
        <strain evidence="6">5925</strain>
    </source>
</reference>
<organism evidence="6 7">
    <name type="scientific">Candidatus Corynebacterium intestinavium</name>
    <dbReference type="NCBI Taxonomy" id="2838531"/>
    <lineage>
        <taxon>Bacteria</taxon>
        <taxon>Bacillati</taxon>
        <taxon>Actinomycetota</taxon>
        <taxon>Actinomycetes</taxon>
        <taxon>Mycobacteriales</taxon>
        <taxon>Corynebacteriaceae</taxon>
        <taxon>Corynebacterium</taxon>
    </lineage>
</organism>
<dbReference type="InterPro" id="IPR019826">
    <property type="entry name" value="Carboxylesterase_B_AS"/>
</dbReference>
<dbReference type="Pfam" id="PF00135">
    <property type="entry name" value="COesterase"/>
    <property type="match status" value="1"/>
</dbReference>
<dbReference type="InterPro" id="IPR050309">
    <property type="entry name" value="Type-B_Carboxylest/Lipase"/>
</dbReference>
<dbReference type="InterPro" id="IPR002018">
    <property type="entry name" value="CarbesteraseB"/>
</dbReference>
<dbReference type="PANTHER" id="PTHR11559">
    <property type="entry name" value="CARBOXYLESTERASE"/>
    <property type="match status" value="1"/>
</dbReference>
<comment type="caution">
    <text evidence="6">The sequence shown here is derived from an EMBL/GenBank/DDBJ whole genome shotgun (WGS) entry which is preliminary data.</text>
</comment>